<evidence type="ECO:0000256" key="1">
    <source>
        <dbReference type="ARBA" id="ARBA00004196"/>
    </source>
</evidence>
<organism evidence="7 8">
    <name type="scientific">Paenibacillus pini JCM 16418</name>
    <dbReference type="NCBI Taxonomy" id="1236976"/>
    <lineage>
        <taxon>Bacteria</taxon>
        <taxon>Bacillati</taxon>
        <taxon>Bacillota</taxon>
        <taxon>Bacilli</taxon>
        <taxon>Bacillales</taxon>
        <taxon>Paenibacillaceae</taxon>
        <taxon>Paenibacillus</taxon>
    </lineage>
</organism>
<dbReference type="InterPro" id="IPR051313">
    <property type="entry name" value="Bact_iron-sidero_bind"/>
</dbReference>
<dbReference type="OrthoDB" id="9793175at2"/>
<evidence type="ECO:0000313" key="8">
    <source>
        <dbReference type="Proteomes" id="UP000019364"/>
    </source>
</evidence>
<dbReference type="PANTHER" id="PTHR30532">
    <property type="entry name" value="IRON III DICITRATE-BINDING PERIPLASMIC PROTEIN"/>
    <property type="match status" value="1"/>
</dbReference>
<proteinExistence type="inferred from homology"/>
<evidence type="ECO:0000313" key="7">
    <source>
        <dbReference type="EMBL" id="GAF09395.1"/>
    </source>
</evidence>
<dbReference type="PROSITE" id="PS51257">
    <property type="entry name" value="PROKAR_LIPOPROTEIN"/>
    <property type="match status" value="1"/>
</dbReference>
<comment type="caution">
    <text evidence="7">The sequence shown here is derived from an EMBL/GenBank/DDBJ whole genome shotgun (WGS) entry which is preliminary data.</text>
</comment>
<evidence type="ECO:0000256" key="2">
    <source>
        <dbReference type="ARBA" id="ARBA00008814"/>
    </source>
</evidence>
<name>W7YEN0_9BACL</name>
<dbReference type="PANTHER" id="PTHR30532:SF25">
    <property type="entry name" value="IRON(III) DICITRATE-BINDING PERIPLASMIC PROTEIN"/>
    <property type="match status" value="1"/>
</dbReference>
<sequence length="331" mass="36683">MHVKRMKSQRISWSYVVVLAIIMMSLAGCGNSGLAVDSKIDEGTATKDNKQETPVSTGDTRTIQDAYGDVQVPMNPSRIVALDIGALDNLLEMGITPVGAPSILTAGDPYPRYLKGTEGIENIGSVNEPNLERIDALKPDLIIGNKDTHDAIHDQLKQIAPTVYVETLGVTWKENLKLHADAVNKQEESLKLLDAYQQRIKELKSALTGKEIKRISLIRPREDKIQIYLQDTFAGTIMKDAGIVRPASQQAAGFSKDITEEQIVDMDGDVILWFNREPDAFSKLEKSQLWATLKGVQDKAVHPVDWEYWMSGLGIQAVNKVVDDLNTFLIK</sequence>
<dbReference type="SUPFAM" id="SSF53807">
    <property type="entry name" value="Helical backbone' metal receptor"/>
    <property type="match status" value="1"/>
</dbReference>
<dbReference type="Proteomes" id="UP000019364">
    <property type="component" value="Unassembled WGS sequence"/>
</dbReference>
<dbReference type="AlphaFoldDB" id="W7YEN0"/>
<accession>W7YEN0</accession>
<feature type="coiled-coil region" evidence="5">
    <location>
        <begin position="186"/>
        <end position="213"/>
    </location>
</feature>
<dbReference type="CDD" id="cd01146">
    <property type="entry name" value="FhuD"/>
    <property type="match status" value="1"/>
</dbReference>
<evidence type="ECO:0000256" key="3">
    <source>
        <dbReference type="ARBA" id="ARBA00022448"/>
    </source>
</evidence>
<dbReference type="eggNOG" id="COG0614">
    <property type="taxonomic scope" value="Bacteria"/>
</dbReference>
<dbReference type="InterPro" id="IPR002491">
    <property type="entry name" value="ABC_transptr_periplasmic_BD"/>
</dbReference>
<keyword evidence="8" id="KW-1185">Reference proteome</keyword>
<gene>
    <name evidence="7" type="ORF">JCM16418_3535</name>
</gene>
<evidence type="ECO:0000259" key="6">
    <source>
        <dbReference type="PROSITE" id="PS50983"/>
    </source>
</evidence>
<comment type="subcellular location">
    <subcellularLocation>
        <location evidence="1">Cell envelope</location>
    </subcellularLocation>
</comment>
<dbReference type="Pfam" id="PF01497">
    <property type="entry name" value="Peripla_BP_2"/>
    <property type="match status" value="1"/>
</dbReference>
<dbReference type="PROSITE" id="PS50983">
    <property type="entry name" value="FE_B12_PBP"/>
    <property type="match status" value="1"/>
</dbReference>
<evidence type="ECO:0000256" key="4">
    <source>
        <dbReference type="ARBA" id="ARBA00022729"/>
    </source>
</evidence>
<dbReference type="GO" id="GO:1901678">
    <property type="term" value="P:iron coordination entity transport"/>
    <property type="evidence" value="ECO:0007669"/>
    <property type="project" value="UniProtKB-ARBA"/>
</dbReference>
<keyword evidence="4" id="KW-0732">Signal</keyword>
<dbReference type="STRING" id="1236976.JCM16418_3535"/>
<comment type="similarity">
    <text evidence="2">Belongs to the bacterial solute-binding protein 8 family.</text>
</comment>
<keyword evidence="5" id="KW-0175">Coiled coil</keyword>
<evidence type="ECO:0000256" key="5">
    <source>
        <dbReference type="SAM" id="Coils"/>
    </source>
</evidence>
<feature type="domain" description="Fe/B12 periplasmic-binding" evidence="6">
    <location>
        <begin position="78"/>
        <end position="331"/>
    </location>
</feature>
<dbReference type="EMBL" id="BAVZ01000011">
    <property type="protein sequence ID" value="GAF09395.1"/>
    <property type="molecule type" value="Genomic_DNA"/>
</dbReference>
<dbReference type="Gene3D" id="3.40.50.1980">
    <property type="entry name" value="Nitrogenase molybdenum iron protein domain"/>
    <property type="match status" value="2"/>
</dbReference>
<dbReference type="RefSeq" id="WP_052020397.1">
    <property type="nucleotide sequence ID" value="NZ_BAVZ01000011.1"/>
</dbReference>
<reference evidence="7 8" key="1">
    <citation type="journal article" date="2014" name="Genome Announc.">
        <title>Draft Genome Sequence of Paenibacillus pini JCM 16418T, Isolated from the Rhizosphere of Pine Tree.</title>
        <authorList>
            <person name="Yuki M."/>
            <person name="Oshima K."/>
            <person name="Suda W."/>
            <person name="Oshida Y."/>
            <person name="Kitamura K."/>
            <person name="Iida Y."/>
            <person name="Hattori M."/>
            <person name="Ohkuma M."/>
        </authorList>
    </citation>
    <scope>NUCLEOTIDE SEQUENCE [LARGE SCALE GENOMIC DNA]</scope>
    <source>
        <strain evidence="7 8">JCM 16418</strain>
    </source>
</reference>
<dbReference type="GO" id="GO:0030288">
    <property type="term" value="C:outer membrane-bounded periplasmic space"/>
    <property type="evidence" value="ECO:0007669"/>
    <property type="project" value="TreeGrafter"/>
</dbReference>
<keyword evidence="3" id="KW-0813">Transport</keyword>
<protein>
    <submittedName>
        <fullName evidence="7">Iron(III) dicitrate-binding protein</fullName>
    </submittedName>
</protein>